<feature type="signal peptide" evidence="10">
    <location>
        <begin position="1"/>
        <end position="20"/>
    </location>
</feature>
<evidence type="ECO:0000256" key="7">
    <source>
        <dbReference type="ARBA" id="ARBA00023180"/>
    </source>
</evidence>
<feature type="chain" id="PRO_5031117297" description="Bifunctional inhibitor/plant lipid transfer protein/seed storage helical domain-containing protein" evidence="10">
    <location>
        <begin position="21"/>
        <end position="135"/>
    </location>
</feature>
<dbReference type="EnsemblPlants" id="AUR62027276-RA">
    <property type="protein sequence ID" value="AUR62027276-RA:cds"/>
    <property type="gene ID" value="AUR62027276"/>
</dbReference>
<keyword evidence="13" id="KW-1185">Reference proteome</keyword>
<evidence type="ECO:0000256" key="9">
    <source>
        <dbReference type="SAM" id="Phobius"/>
    </source>
</evidence>
<reference evidence="12" key="2">
    <citation type="submission" date="2021-03" db="UniProtKB">
        <authorList>
            <consortium name="EnsemblPlants"/>
        </authorList>
    </citation>
    <scope>IDENTIFICATION</scope>
</reference>
<dbReference type="GO" id="GO:0098552">
    <property type="term" value="C:side of membrane"/>
    <property type="evidence" value="ECO:0007669"/>
    <property type="project" value="UniProtKB-KW"/>
</dbReference>
<feature type="transmembrane region" description="Helical" evidence="9">
    <location>
        <begin position="112"/>
        <end position="134"/>
    </location>
</feature>
<dbReference type="GO" id="GO:0005886">
    <property type="term" value="C:plasma membrane"/>
    <property type="evidence" value="ECO:0007669"/>
    <property type="project" value="UniProtKB-SubCell"/>
</dbReference>
<dbReference type="CDD" id="cd00010">
    <property type="entry name" value="AAI_LTSS"/>
    <property type="match status" value="1"/>
</dbReference>
<keyword evidence="9" id="KW-1133">Transmembrane helix</keyword>
<keyword evidence="7" id="KW-0325">Glycoprotein</keyword>
<keyword evidence="9" id="KW-0472">Membrane</keyword>
<dbReference type="Pfam" id="PF14368">
    <property type="entry name" value="LTP_2"/>
    <property type="match status" value="1"/>
</dbReference>
<dbReference type="Proteomes" id="UP000596660">
    <property type="component" value="Unplaced"/>
</dbReference>
<keyword evidence="9" id="KW-0812">Transmembrane</keyword>
<evidence type="ECO:0000256" key="1">
    <source>
        <dbReference type="ARBA" id="ARBA00004609"/>
    </source>
</evidence>
<name>A0A803MCT3_CHEQI</name>
<evidence type="ECO:0000256" key="8">
    <source>
        <dbReference type="ARBA" id="ARBA00023288"/>
    </source>
</evidence>
<organism evidence="12 13">
    <name type="scientific">Chenopodium quinoa</name>
    <name type="common">Quinoa</name>
    <dbReference type="NCBI Taxonomy" id="63459"/>
    <lineage>
        <taxon>Eukaryota</taxon>
        <taxon>Viridiplantae</taxon>
        <taxon>Streptophyta</taxon>
        <taxon>Embryophyta</taxon>
        <taxon>Tracheophyta</taxon>
        <taxon>Spermatophyta</taxon>
        <taxon>Magnoliopsida</taxon>
        <taxon>eudicotyledons</taxon>
        <taxon>Gunneridae</taxon>
        <taxon>Pentapetalae</taxon>
        <taxon>Caryophyllales</taxon>
        <taxon>Chenopodiaceae</taxon>
        <taxon>Chenopodioideae</taxon>
        <taxon>Atripliceae</taxon>
        <taxon>Chenopodium</taxon>
    </lineage>
</organism>
<feature type="domain" description="Bifunctional inhibitor/plant lipid transfer protein/seed storage helical" evidence="11">
    <location>
        <begin position="9"/>
        <end position="97"/>
    </location>
</feature>
<dbReference type="InterPro" id="IPR016140">
    <property type="entry name" value="Bifunc_inhib/LTP/seed_store"/>
</dbReference>
<dbReference type="OMA" id="CASKLIP"/>
<sequence>MSKIFAVLLAVALVAQLAAAQSSGETPSCASKLTACVNYLNSTTTPSPSCCNPLKEAVTNEKQCLCNIYNNPALTKAFGINITQAMNLPKLCHIDTGKSPNICTGSSPSGNAAGRITGAGLGAILLMFGAFFMFY</sequence>
<accession>A0A803MCT3</accession>
<evidence type="ECO:0000313" key="12">
    <source>
        <dbReference type="EnsemblPlants" id="AUR62027276-RA:cds"/>
    </source>
</evidence>
<evidence type="ECO:0000313" key="13">
    <source>
        <dbReference type="Proteomes" id="UP000596660"/>
    </source>
</evidence>
<evidence type="ECO:0000256" key="2">
    <source>
        <dbReference type="ARBA" id="ARBA00009748"/>
    </source>
</evidence>
<evidence type="ECO:0000259" key="11">
    <source>
        <dbReference type="Pfam" id="PF14368"/>
    </source>
</evidence>
<evidence type="ECO:0000256" key="6">
    <source>
        <dbReference type="ARBA" id="ARBA00023157"/>
    </source>
</evidence>
<evidence type="ECO:0000256" key="4">
    <source>
        <dbReference type="ARBA" id="ARBA00022622"/>
    </source>
</evidence>
<dbReference type="PANTHER" id="PTHR33044">
    <property type="entry name" value="BIFUNCTIONAL INHIBITOR/LIPID-TRANSFER PROTEIN/SEED STORAGE 2S ALBUMIN SUPERFAMILY PROTEIN-RELATED"/>
    <property type="match status" value="1"/>
</dbReference>
<dbReference type="AlphaFoldDB" id="A0A803MCT3"/>
<dbReference type="InterPro" id="IPR036312">
    <property type="entry name" value="Bifun_inhib/LTP/seed_sf"/>
</dbReference>
<keyword evidence="3" id="KW-1003">Cell membrane</keyword>
<proteinExistence type="inferred from homology"/>
<keyword evidence="4" id="KW-0336">GPI-anchor</keyword>
<comment type="similarity">
    <text evidence="2">Belongs to the plant LTP family.</text>
</comment>
<evidence type="ECO:0000256" key="5">
    <source>
        <dbReference type="ARBA" id="ARBA00022729"/>
    </source>
</evidence>
<keyword evidence="5 10" id="KW-0732">Signal</keyword>
<dbReference type="Gene3D" id="1.10.110.10">
    <property type="entry name" value="Plant lipid-transfer and hydrophobic proteins"/>
    <property type="match status" value="1"/>
</dbReference>
<keyword evidence="8" id="KW-0449">Lipoprotein</keyword>
<comment type="subcellular location">
    <subcellularLocation>
        <location evidence="1">Cell membrane</location>
        <topology evidence="1">Lipid-anchor</topology>
        <topology evidence="1">GPI-anchor</topology>
    </subcellularLocation>
</comment>
<protein>
    <recommendedName>
        <fullName evidence="11">Bifunctional inhibitor/plant lipid transfer protein/seed storage helical domain-containing protein</fullName>
    </recommendedName>
</protein>
<dbReference type="Gramene" id="AUR62027276-RA">
    <property type="protein sequence ID" value="AUR62027276-RA:cds"/>
    <property type="gene ID" value="AUR62027276"/>
</dbReference>
<evidence type="ECO:0000256" key="10">
    <source>
        <dbReference type="SAM" id="SignalP"/>
    </source>
</evidence>
<reference evidence="12" key="1">
    <citation type="journal article" date="2017" name="Nature">
        <title>The genome of Chenopodium quinoa.</title>
        <authorList>
            <person name="Jarvis D.E."/>
            <person name="Ho Y.S."/>
            <person name="Lightfoot D.J."/>
            <person name="Schmoeckel S.M."/>
            <person name="Li B."/>
            <person name="Borm T.J.A."/>
            <person name="Ohyanagi H."/>
            <person name="Mineta K."/>
            <person name="Michell C.T."/>
            <person name="Saber N."/>
            <person name="Kharbatia N.M."/>
            <person name="Rupper R.R."/>
            <person name="Sharp A.R."/>
            <person name="Dally N."/>
            <person name="Boughton B.A."/>
            <person name="Woo Y.H."/>
            <person name="Gao G."/>
            <person name="Schijlen E.G.W.M."/>
            <person name="Guo X."/>
            <person name="Momin A.A."/>
            <person name="Negrao S."/>
            <person name="Al-Babili S."/>
            <person name="Gehring C."/>
            <person name="Roessner U."/>
            <person name="Jung C."/>
            <person name="Murphy K."/>
            <person name="Arold S.T."/>
            <person name="Gojobori T."/>
            <person name="van der Linden C.G."/>
            <person name="van Loo E.N."/>
            <person name="Jellen E.N."/>
            <person name="Maughan P.J."/>
            <person name="Tester M."/>
        </authorList>
    </citation>
    <scope>NUCLEOTIDE SEQUENCE [LARGE SCALE GENOMIC DNA]</scope>
    <source>
        <strain evidence="12">cv. PI 614886</strain>
    </source>
</reference>
<keyword evidence="6" id="KW-1015">Disulfide bond</keyword>
<dbReference type="SUPFAM" id="SSF47699">
    <property type="entry name" value="Bifunctional inhibitor/lipid-transfer protein/seed storage 2S albumin"/>
    <property type="match status" value="1"/>
</dbReference>
<dbReference type="InterPro" id="IPR043325">
    <property type="entry name" value="LTSS"/>
</dbReference>
<evidence type="ECO:0000256" key="3">
    <source>
        <dbReference type="ARBA" id="ARBA00022475"/>
    </source>
</evidence>